<keyword evidence="1" id="KW-0732">Signal</keyword>
<gene>
    <name evidence="2" type="ORF">ERS132410_00959</name>
    <name evidence="3" type="ORF">ERS132521_00557</name>
</gene>
<evidence type="ECO:0000313" key="5">
    <source>
        <dbReference type="Proteomes" id="UP000073485"/>
    </source>
</evidence>
<evidence type="ECO:0000313" key="2">
    <source>
        <dbReference type="EMBL" id="CYU73838.1"/>
    </source>
</evidence>
<protein>
    <submittedName>
        <fullName evidence="2">Uncharacterized protein</fullName>
    </submittedName>
</protein>
<evidence type="ECO:0000313" key="4">
    <source>
        <dbReference type="Proteomes" id="UP000072353"/>
    </source>
</evidence>
<dbReference type="EMBL" id="FIGO01000004">
    <property type="protein sequence ID" value="CYU73838.1"/>
    <property type="molecule type" value="Genomic_DNA"/>
</dbReference>
<organism evidence="2 5">
    <name type="scientific">Streptococcus suis</name>
    <dbReference type="NCBI Taxonomy" id="1307"/>
    <lineage>
        <taxon>Bacteria</taxon>
        <taxon>Bacillati</taxon>
        <taxon>Bacillota</taxon>
        <taxon>Bacilli</taxon>
        <taxon>Lactobacillales</taxon>
        <taxon>Streptococcaceae</taxon>
        <taxon>Streptococcus</taxon>
    </lineage>
</organism>
<dbReference type="RefSeq" id="WP_044693602.1">
    <property type="nucleotide sequence ID" value="NZ_CEER01000020.1"/>
</dbReference>
<evidence type="ECO:0000256" key="1">
    <source>
        <dbReference type="SAM" id="SignalP"/>
    </source>
</evidence>
<feature type="chain" id="PRO_5014243141" evidence="1">
    <location>
        <begin position="26"/>
        <end position="191"/>
    </location>
</feature>
<dbReference type="Proteomes" id="UP000072353">
    <property type="component" value="Unassembled WGS sequence"/>
</dbReference>
<feature type="signal peptide" evidence="1">
    <location>
        <begin position="1"/>
        <end position="25"/>
    </location>
</feature>
<dbReference type="Proteomes" id="UP000073485">
    <property type="component" value="Unassembled WGS sequence"/>
</dbReference>
<accession>A0A0Z8ES03</accession>
<evidence type="ECO:0000313" key="3">
    <source>
        <dbReference type="EMBL" id="CYX31738.1"/>
    </source>
</evidence>
<proteinExistence type="predicted"/>
<name>A0A0Z8ES03_STRSU</name>
<dbReference type="EMBL" id="FILL01000004">
    <property type="protein sequence ID" value="CYX31738.1"/>
    <property type="molecule type" value="Genomic_DNA"/>
</dbReference>
<sequence>MNKVKIFLSSLIIFLSLYSFNTVSAENIPGTNFETVSSSSLSLYDKVNNELYEFENEEIMSMFIEQQSSIKLRSYVPTERRNVLVRTYNKVGQSGNLITTVYAGPHGATMTLTHGVSIAFEGVTSTTTEGRSYNIPANKHGNIRLETTIRCQEYKIEQRINAGGNQVGPWQYAGSFTKKTFVSNRYIPVYW</sequence>
<dbReference type="AlphaFoldDB" id="A0A0Z8ES03"/>
<reference evidence="4 5" key="1">
    <citation type="submission" date="2016-02" db="EMBL/GenBank/DDBJ databases">
        <authorList>
            <consortium name="Pathogen Informatics"/>
        </authorList>
    </citation>
    <scope>NUCLEOTIDE SEQUENCE [LARGE SCALE GENOMIC DNA]</scope>
    <source>
        <strain evidence="2 5">LSS48</strain>
        <strain evidence="3 4">SS975</strain>
    </source>
</reference>